<protein>
    <recommendedName>
        <fullName evidence="2">Structure-specific endonuclease subunit SLX1 C-terminal domain-containing protein</fullName>
    </recommendedName>
</protein>
<gene>
    <name evidence="3" type="ORF">SEPMUDRAFT_149908</name>
</gene>
<dbReference type="Pfam" id="PF21202">
    <property type="entry name" value="SLX1_C"/>
    <property type="match status" value="1"/>
</dbReference>
<dbReference type="InterPro" id="IPR013083">
    <property type="entry name" value="Znf_RING/FYVE/PHD"/>
</dbReference>
<keyword evidence="4" id="KW-1185">Reference proteome</keyword>
<feature type="region of interest" description="Disordered" evidence="1">
    <location>
        <begin position="283"/>
        <end position="334"/>
    </location>
</feature>
<name>N1QI90_SPHMS</name>
<dbReference type="RefSeq" id="XP_016760280.1">
    <property type="nucleotide sequence ID" value="XM_016905847.1"/>
</dbReference>
<dbReference type="OrthoDB" id="24645at2759"/>
<evidence type="ECO:0000256" key="1">
    <source>
        <dbReference type="SAM" id="MobiDB-lite"/>
    </source>
</evidence>
<dbReference type="GO" id="GO:0008821">
    <property type="term" value="F:crossover junction DNA endonuclease activity"/>
    <property type="evidence" value="ECO:0007669"/>
    <property type="project" value="TreeGrafter"/>
</dbReference>
<dbReference type="AlphaFoldDB" id="N1QI90"/>
<dbReference type="InterPro" id="IPR050381">
    <property type="entry name" value="SLX1_endonuclease"/>
</dbReference>
<dbReference type="Gene3D" id="3.30.40.10">
    <property type="entry name" value="Zinc/RING finger domain, C3HC4 (zinc finger)"/>
    <property type="match status" value="1"/>
</dbReference>
<dbReference type="GO" id="GO:0033557">
    <property type="term" value="C:Slx1-Slx4 complex"/>
    <property type="evidence" value="ECO:0007669"/>
    <property type="project" value="TreeGrafter"/>
</dbReference>
<reference evidence="3 4" key="1">
    <citation type="journal article" date="2012" name="PLoS Pathog.">
        <title>Diverse lifestyles and strategies of plant pathogenesis encoded in the genomes of eighteen Dothideomycetes fungi.</title>
        <authorList>
            <person name="Ohm R.A."/>
            <person name="Feau N."/>
            <person name="Henrissat B."/>
            <person name="Schoch C.L."/>
            <person name="Horwitz B.A."/>
            <person name="Barry K.W."/>
            <person name="Condon B.J."/>
            <person name="Copeland A.C."/>
            <person name="Dhillon B."/>
            <person name="Glaser F."/>
            <person name="Hesse C.N."/>
            <person name="Kosti I."/>
            <person name="LaButti K."/>
            <person name="Lindquist E.A."/>
            <person name="Lucas S."/>
            <person name="Salamov A.A."/>
            <person name="Bradshaw R.E."/>
            <person name="Ciuffetti L."/>
            <person name="Hamelin R.C."/>
            <person name="Kema G.H.J."/>
            <person name="Lawrence C."/>
            <person name="Scott J.A."/>
            <person name="Spatafora J.W."/>
            <person name="Turgeon B.G."/>
            <person name="de Wit P.J.G.M."/>
            <person name="Zhong S."/>
            <person name="Goodwin S.B."/>
            <person name="Grigoriev I.V."/>
        </authorList>
    </citation>
    <scope>NUCLEOTIDE SEQUENCE [LARGE SCALE GENOMIC DNA]</scope>
    <source>
        <strain evidence="3 4">SO2202</strain>
    </source>
</reference>
<accession>N1QI90</accession>
<dbReference type="OMA" id="KEAKMKW"/>
<evidence type="ECO:0000313" key="3">
    <source>
        <dbReference type="EMBL" id="EMF12159.1"/>
    </source>
</evidence>
<dbReference type="PANTHER" id="PTHR20208">
    <property type="entry name" value="STRUCTURE-SPECIFIC ENDONUCLEASE SUBUNIT SLX1"/>
    <property type="match status" value="1"/>
</dbReference>
<dbReference type="GO" id="GO:0017108">
    <property type="term" value="F:5'-flap endonuclease activity"/>
    <property type="evidence" value="ECO:0007669"/>
    <property type="project" value="TreeGrafter"/>
</dbReference>
<proteinExistence type="predicted"/>
<dbReference type="HOGENOM" id="CLU_030739_1_0_1"/>
<feature type="compositionally biased region" description="Acidic residues" evidence="1">
    <location>
        <begin position="321"/>
        <end position="334"/>
    </location>
</feature>
<dbReference type="eggNOG" id="KOG3005">
    <property type="taxonomic scope" value="Eukaryota"/>
</dbReference>
<feature type="region of interest" description="Disordered" evidence="1">
    <location>
        <begin position="251"/>
        <end position="270"/>
    </location>
</feature>
<dbReference type="STRING" id="692275.N1QI90"/>
<dbReference type="Proteomes" id="UP000016931">
    <property type="component" value="Unassembled WGS sequence"/>
</dbReference>
<dbReference type="InterPro" id="IPR048749">
    <property type="entry name" value="SLX1_C"/>
</dbReference>
<dbReference type="GeneID" id="27902984"/>
<organism evidence="3 4">
    <name type="scientific">Sphaerulina musiva (strain SO2202)</name>
    <name type="common">Poplar stem canker fungus</name>
    <name type="synonym">Septoria musiva</name>
    <dbReference type="NCBI Taxonomy" id="692275"/>
    <lineage>
        <taxon>Eukaryota</taxon>
        <taxon>Fungi</taxon>
        <taxon>Dikarya</taxon>
        <taxon>Ascomycota</taxon>
        <taxon>Pezizomycotina</taxon>
        <taxon>Dothideomycetes</taxon>
        <taxon>Dothideomycetidae</taxon>
        <taxon>Mycosphaerellales</taxon>
        <taxon>Mycosphaerellaceae</taxon>
        <taxon>Sphaerulina</taxon>
    </lineage>
</organism>
<dbReference type="GO" id="GO:0000724">
    <property type="term" value="P:double-strand break repair via homologous recombination"/>
    <property type="evidence" value="ECO:0007669"/>
    <property type="project" value="TreeGrafter"/>
</dbReference>
<dbReference type="PANTHER" id="PTHR20208:SF10">
    <property type="entry name" value="STRUCTURE-SPECIFIC ENDONUCLEASE SUBUNIT SLX1"/>
    <property type="match status" value="1"/>
</dbReference>
<dbReference type="EMBL" id="KB456265">
    <property type="protein sequence ID" value="EMF12159.1"/>
    <property type="molecule type" value="Genomic_DNA"/>
</dbReference>
<evidence type="ECO:0000259" key="2">
    <source>
        <dbReference type="Pfam" id="PF21202"/>
    </source>
</evidence>
<feature type="domain" description="Structure-specific endonuclease subunit SLX1 C-terminal" evidence="2">
    <location>
        <begin position="156"/>
        <end position="222"/>
    </location>
</feature>
<sequence>MSLRWAWQNPQTTRHITADSRITQANMTSRISPKTGKIRTRSKRPRLSLTERLRNLHLLLRARSFRQWPLQLTFYCEDVHRVWMKLAEQITERLPSGFIVTMDEASRATKPRKQPAEDVVPADSIGIQALDVGYTSLKQHLRKSQELFGADAPTLQCCVCQSEVPSSGASTLVCSNDDCSAVSHLQCLATKFQSETELSNDLVVRSTGRCPTCSSELQWVNLAKELSLRMRGEREIKEIFKTKRVRKGTVTEAVQDHDADSSGEEGALPDIIPEDYDWPQIDDSSEEEVAPVRRLTKGVPAPKRTPRKPSKQIRTTCSEPVIEDSEWDEAEILT</sequence>
<evidence type="ECO:0000313" key="4">
    <source>
        <dbReference type="Proteomes" id="UP000016931"/>
    </source>
</evidence>